<dbReference type="Proteomes" id="UP000324257">
    <property type="component" value="Segment"/>
</dbReference>
<keyword evidence="2" id="KW-1185">Reference proteome</keyword>
<dbReference type="EMBL" id="MN062186">
    <property type="protein sequence ID" value="QEG09269.1"/>
    <property type="molecule type" value="Genomic_DNA"/>
</dbReference>
<proteinExistence type="predicted"/>
<gene>
    <name evidence="1" type="ORF">CPT_Pokken_051</name>
</gene>
<name>A0A5B9N6T6_9CAUD</name>
<accession>A0A5B9N6T6</accession>
<sequence>MSLRNDRAVTQVMKAARERKVKNLTIFGHTPLPNKTQTLVTIMAVADAINMPMIDLVDKILNQGDEGGTSTVPTQRQSED</sequence>
<protein>
    <submittedName>
        <fullName evidence="1">Uncharacterized protein</fullName>
    </submittedName>
</protein>
<reference evidence="2" key="1">
    <citation type="submission" date="2019-06" db="EMBL/GenBank/DDBJ databases">
        <title>The complete genome of Stenotrophomonas phage Pokken.</title>
        <authorList>
            <person name="Hayden A."/>
            <person name="Martinez N."/>
            <person name="Moreland R."/>
            <person name="Liu M."/>
            <person name="Gonzalez C.F."/>
            <person name="Ramsey J."/>
        </authorList>
    </citation>
    <scope>NUCLEOTIDE SEQUENCE [LARGE SCALE GENOMIC DNA]</scope>
</reference>
<organism evidence="1 2">
    <name type="scientific">Stenotrophomonas phage Pokken</name>
    <dbReference type="NCBI Taxonomy" id="2596674"/>
    <lineage>
        <taxon>Viruses</taxon>
        <taxon>Duplodnaviria</taxon>
        <taxon>Heunggongvirae</taxon>
        <taxon>Uroviricota</taxon>
        <taxon>Caudoviricetes</taxon>
        <taxon>Schitoviridae</taxon>
        <taxon>Pokkenvirus</taxon>
        <taxon>Pokkenvirus pokken</taxon>
    </lineage>
</organism>
<evidence type="ECO:0000313" key="1">
    <source>
        <dbReference type="EMBL" id="QEG09269.1"/>
    </source>
</evidence>
<evidence type="ECO:0000313" key="2">
    <source>
        <dbReference type="Proteomes" id="UP000324257"/>
    </source>
</evidence>